<evidence type="ECO:0000256" key="4">
    <source>
        <dbReference type="ARBA" id="ARBA00022729"/>
    </source>
</evidence>
<dbReference type="Pfam" id="PF16810">
    <property type="entry name" value="RXLR"/>
    <property type="match status" value="1"/>
</dbReference>
<evidence type="ECO:0000256" key="5">
    <source>
        <dbReference type="RuleBase" id="RU367124"/>
    </source>
</evidence>
<reference evidence="6" key="1">
    <citation type="submission" date="2020-04" db="EMBL/GenBank/DDBJ databases">
        <title>Hybrid Assembly of Korean Phytophthora infestans isolates.</title>
        <authorList>
            <person name="Prokchorchik M."/>
            <person name="Lee Y."/>
            <person name="Seo J."/>
            <person name="Cho J.-H."/>
            <person name="Park Y.-E."/>
            <person name="Jang D.-C."/>
            <person name="Im J.-S."/>
            <person name="Choi J.-G."/>
            <person name="Park H.-J."/>
            <person name="Lee G.-B."/>
            <person name="Lee Y.-G."/>
            <person name="Hong S.-Y."/>
            <person name="Cho K."/>
            <person name="Sohn K.H."/>
        </authorList>
    </citation>
    <scope>NUCLEOTIDE SEQUENCE</scope>
    <source>
        <strain evidence="6">KR_1_A1</strain>
    </source>
</reference>
<feature type="signal peptide" evidence="5">
    <location>
        <begin position="1"/>
        <end position="23"/>
    </location>
</feature>
<keyword evidence="7" id="KW-1185">Reference proteome</keyword>
<dbReference type="Proteomes" id="UP000602510">
    <property type="component" value="Unassembled WGS sequence"/>
</dbReference>
<name>A0A833SLD0_PHYIN</name>
<accession>A0A833SLD0</accession>
<organism evidence="6 7">
    <name type="scientific">Phytophthora infestans</name>
    <name type="common">Potato late blight agent</name>
    <name type="synonym">Botrytis infestans</name>
    <dbReference type="NCBI Taxonomy" id="4787"/>
    <lineage>
        <taxon>Eukaryota</taxon>
        <taxon>Sar</taxon>
        <taxon>Stramenopiles</taxon>
        <taxon>Oomycota</taxon>
        <taxon>Peronosporomycetes</taxon>
        <taxon>Peronosporales</taxon>
        <taxon>Peronosporaceae</taxon>
        <taxon>Phytophthora</taxon>
    </lineage>
</organism>
<proteinExistence type="inferred from homology"/>
<dbReference type="InterPro" id="IPR031825">
    <property type="entry name" value="RXLR"/>
</dbReference>
<keyword evidence="3 5" id="KW-0964">Secreted</keyword>
<comment type="subcellular location">
    <subcellularLocation>
        <location evidence="1 5">Secreted</location>
    </subcellularLocation>
</comment>
<evidence type="ECO:0000313" key="6">
    <source>
        <dbReference type="EMBL" id="KAF4029845.1"/>
    </source>
</evidence>
<comment type="caution">
    <text evidence="6">The sequence shown here is derived from an EMBL/GenBank/DDBJ whole genome shotgun (WGS) entry which is preliminary data.</text>
</comment>
<dbReference type="EMBL" id="WSZM01000748">
    <property type="protein sequence ID" value="KAF4029845.1"/>
    <property type="molecule type" value="Genomic_DNA"/>
</dbReference>
<evidence type="ECO:0000256" key="2">
    <source>
        <dbReference type="ARBA" id="ARBA00010400"/>
    </source>
</evidence>
<comment type="similarity">
    <text evidence="2 5">Belongs to the RxLR effector family.</text>
</comment>
<protein>
    <recommendedName>
        <fullName evidence="5">RxLR effector protein</fullName>
    </recommendedName>
</protein>
<dbReference type="AlphaFoldDB" id="A0A833SLD0"/>
<evidence type="ECO:0000256" key="3">
    <source>
        <dbReference type="ARBA" id="ARBA00022525"/>
    </source>
</evidence>
<feature type="chain" id="PRO_5033114487" description="RxLR effector protein" evidence="5">
    <location>
        <begin position="24"/>
        <end position="153"/>
    </location>
</feature>
<sequence>MRLSCVLLIALVALLSSFDQVSTKTSDDALTMKALRQGNAVATATNNKRLLQTELPGSNAILEDNEERASWGLKKLVSLFMFKGASSDFATAKLEKMLSDPAFKSEMFKTWNAKYSTEKVITILDISKKKNIPYGPMLQDFLNTYGRRPIKPQ</sequence>
<comment type="function">
    <text evidence="5">Effector that suppresses plant defense responses during pathogen infection.</text>
</comment>
<dbReference type="GO" id="GO:0005576">
    <property type="term" value="C:extracellular region"/>
    <property type="evidence" value="ECO:0007669"/>
    <property type="project" value="UniProtKB-SubCell"/>
</dbReference>
<comment type="domain">
    <text evidence="5">The RxLR-dEER motif acts to carry the protein into the host cell cytoplasm through binding to cell surface phosphatidylinositol-3-phosphate.</text>
</comment>
<evidence type="ECO:0000256" key="1">
    <source>
        <dbReference type="ARBA" id="ARBA00004613"/>
    </source>
</evidence>
<keyword evidence="4 5" id="KW-0732">Signal</keyword>
<gene>
    <name evidence="6" type="ORF">GN244_ATG18405</name>
</gene>
<evidence type="ECO:0000313" key="7">
    <source>
        <dbReference type="Proteomes" id="UP000602510"/>
    </source>
</evidence>